<dbReference type="AlphaFoldDB" id="A0A397S061"/>
<dbReference type="Proteomes" id="UP000265703">
    <property type="component" value="Unassembled WGS sequence"/>
</dbReference>
<feature type="transmembrane region" description="Helical" evidence="1">
    <location>
        <begin position="12"/>
        <end position="32"/>
    </location>
</feature>
<evidence type="ECO:0000313" key="2">
    <source>
        <dbReference type="EMBL" id="RIA79870.1"/>
    </source>
</evidence>
<sequence>MLLVTTFYGQIFIGPIQGRMSLGYFIYIRLIFKFTQKISFTKVVKIFAFPTLEA</sequence>
<dbReference type="EMBL" id="QKYT01001112">
    <property type="protein sequence ID" value="RIA79870.1"/>
    <property type="molecule type" value="Genomic_DNA"/>
</dbReference>
<keyword evidence="1" id="KW-0472">Membrane</keyword>
<proteinExistence type="predicted"/>
<evidence type="ECO:0000313" key="3">
    <source>
        <dbReference type="Proteomes" id="UP000265703"/>
    </source>
</evidence>
<comment type="caution">
    <text evidence="2">The sequence shown here is derived from an EMBL/GenBank/DDBJ whole genome shotgun (WGS) entry which is preliminary data.</text>
</comment>
<evidence type="ECO:0000256" key="1">
    <source>
        <dbReference type="SAM" id="Phobius"/>
    </source>
</evidence>
<reference evidence="2 3" key="1">
    <citation type="submission" date="2018-06" db="EMBL/GenBank/DDBJ databases">
        <title>Comparative genomics reveals the genomic features of Rhizophagus irregularis, R. cerebriforme, R. diaphanum and Gigaspora rosea, and their symbiotic lifestyle signature.</title>
        <authorList>
            <person name="Morin E."/>
            <person name="San Clemente H."/>
            <person name="Chen E.C.H."/>
            <person name="De La Providencia I."/>
            <person name="Hainaut M."/>
            <person name="Kuo A."/>
            <person name="Kohler A."/>
            <person name="Murat C."/>
            <person name="Tang N."/>
            <person name="Roy S."/>
            <person name="Loubradou J."/>
            <person name="Henrissat B."/>
            <person name="Grigoriev I.V."/>
            <person name="Corradi N."/>
            <person name="Roux C."/>
            <person name="Martin F.M."/>
        </authorList>
    </citation>
    <scope>NUCLEOTIDE SEQUENCE [LARGE SCALE GENOMIC DNA]</scope>
    <source>
        <strain evidence="2 3">DAOM 227022</strain>
    </source>
</reference>
<protein>
    <submittedName>
        <fullName evidence="2">Uncharacterized protein</fullName>
    </submittedName>
</protein>
<name>A0A397S061_9GLOM</name>
<organism evidence="2 3">
    <name type="scientific">Glomus cerebriforme</name>
    <dbReference type="NCBI Taxonomy" id="658196"/>
    <lineage>
        <taxon>Eukaryota</taxon>
        <taxon>Fungi</taxon>
        <taxon>Fungi incertae sedis</taxon>
        <taxon>Mucoromycota</taxon>
        <taxon>Glomeromycotina</taxon>
        <taxon>Glomeromycetes</taxon>
        <taxon>Glomerales</taxon>
        <taxon>Glomeraceae</taxon>
        <taxon>Glomus</taxon>
    </lineage>
</organism>
<accession>A0A397S061</accession>
<gene>
    <name evidence="2" type="ORF">C1645_793628</name>
</gene>
<keyword evidence="1" id="KW-0812">Transmembrane</keyword>
<keyword evidence="1" id="KW-1133">Transmembrane helix</keyword>
<keyword evidence="3" id="KW-1185">Reference proteome</keyword>